<accession>A0ABU6XZ55</accession>
<evidence type="ECO:0000313" key="2">
    <source>
        <dbReference type="Proteomes" id="UP001341840"/>
    </source>
</evidence>
<dbReference type="InterPro" id="IPR004158">
    <property type="entry name" value="DUF247_pln"/>
</dbReference>
<evidence type="ECO:0000313" key="1">
    <source>
        <dbReference type="EMBL" id="MED6202936.1"/>
    </source>
</evidence>
<name>A0ABU6XZ55_9FABA</name>
<reference evidence="1 2" key="1">
    <citation type="journal article" date="2023" name="Plants (Basel)">
        <title>Bridging the Gap: Combining Genomics and Transcriptomics Approaches to Understand Stylosanthes scabra, an Orphan Legume from the Brazilian Caatinga.</title>
        <authorList>
            <person name="Ferreira-Neto J.R.C."/>
            <person name="da Silva M.D."/>
            <person name="Binneck E."/>
            <person name="de Melo N.F."/>
            <person name="da Silva R.H."/>
            <person name="de Melo A.L.T.M."/>
            <person name="Pandolfi V."/>
            <person name="Bustamante F.O."/>
            <person name="Brasileiro-Vidal A.C."/>
            <person name="Benko-Iseppon A.M."/>
        </authorList>
    </citation>
    <scope>NUCLEOTIDE SEQUENCE [LARGE SCALE GENOMIC DNA]</scope>
    <source>
        <tissue evidence="1">Leaves</tissue>
    </source>
</reference>
<dbReference type="Pfam" id="PF03140">
    <property type="entry name" value="DUF247"/>
    <property type="match status" value="1"/>
</dbReference>
<dbReference type="PANTHER" id="PTHR31549:SF191">
    <property type="entry name" value="DUF247 DOMAIN PROTEIN"/>
    <property type="match status" value="1"/>
</dbReference>
<gene>
    <name evidence="1" type="ORF">PIB30_110579</name>
</gene>
<comment type="caution">
    <text evidence="1">The sequence shown here is derived from an EMBL/GenBank/DDBJ whole genome shotgun (WGS) entry which is preliminary data.</text>
</comment>
<dbReference type="Proteomes" id="UP001341840">
    <property type="component" value="Unassembled WGS sequence"/>
</dbReference>
<dbReference type="PANTHER" id="PTHR31549">
    <property type="entry name" value="PROTEIN, PUTATIVE (DUF247)-RELATED-RELATED"/>
    <property type="match status" value="1"/>
</dbReference>
<proteinExistence type="predicted"/>
<dbReference type="EMBL" id="JASCZI010217810">
    <property type="protein sequence ID" value="MED6202936.1"/>
    <property type="molecule type" value="Genomic_DNA"/>
</dbReference>
<organism evidence="1 2">
    <name type="scientific">Stylosanthes scabra</name>
    <dbReference type="NCBI Taxonomy" id="79078"/>
    <lineage>
        <taxon>Eukaryota</taxon>
        <taxon>Viridiplantae</taxon>
        <taxon>Streptophyta</taxon>
        <taxon>Embryophyta</taxon>
        <taxon>Tracheophyta</taxon>
        <taxon>Spermatophyta</taxon>
        <taxon>Magnoliopsida</taxon>
        <taxon>eudicotyledons</taxon>
        <taxon>Gunneridae</taxon>
        <taxon>Pentapetalae</taxon>
        <taxon>rosids</taxon>
        <taxon>fabids</taxon>
        <taxon>Fabales</taxon>
        <taxon>Fabaceae</taxon>
        <taxon>Papilionoideae</taxon>
        <taxon>50 kb inversion clade</taxon>
        <taxon>dalbergioids sensu lato</taxon>
        <taxon>Dalbergieae</taxon>
        <taxon>Pterocarpus clade</taxon>
        <taxon>Stylosanthes</taxon>
    </lineage>
</organism>
<keyword evidence="2" id="KW-1185">Reference proteome</keyword>
<protein>
    <submittedName>
        <fullName evidence="1">Uncharacterized protein</fullName>
    </submittedName>
</protein>
<sequence>MKPCSNNASTTSFKFMAINKKKMKRGSLHLRKYRIGTIRELKAARIRLRKYPGINSIFPNFFDGALELPELIVDGSIALINLVAYEMCPDFRNSFEISSFLVFMSSLIDQPKDVKELRMPWTIIALMAARLGLVLTFIQT</sequence>